<evidence type="ECO:0000256" key="9">
    <source>
        <dbReference type="SAM" id="MobiDB-lite"/>
    </source>
</evidence>
<dbReference type="GO" id="GO:0006406">
    <property type="term" value="P:mRNA export from nucleus"/>
    <property type="evidence" value="ECO:0007669"/>
    <property type="project" value="TreeGrafter"/>
</dbReference>
<organism evidence="10 11">
    <name type="scientific">Engystomops pustulosus</name>
    <name type="common">Tungara frog</name>
    <name type="synonym">Physalaemus pustulosus</name>
    <dbReference type="NCBI Taxonomy" id="76066"/>
    <lineage>
        <taxon>Eukaryota</taxon>
        <taxon>Metazoa</taxon>
        <taxon>Chordata</taxon>
        <taxon>Craniata</taxon>
        <taxon>Vertebrata</taxon>
        <taxon>Euteleostomi</taxon>
        <taxon>Amphibia</taxon>
        <taxon>Batrachia</taxon>
        <taxon>Anura</taxon>
        <taxon>Neobatrachia</taxon>
        <taxon>Hyloidea</taxon>
        <taxon>Leptodactylidae</taxon>
        <taxon>Leiuperinae</taxon>
        <taxon>Engystomops</taxon>
    </lineage>
</organism>
<protein>
    <recommendedName>
        <fullName evidence="8">Nuclear pore complex protein</fullName>
    </recommendedName>
</protein>
<keyword evidence="4" id="KW-0653">Protein transport</keyword>
<keyword evidence="3" id="KW-0509">mRNA transport</keyword>
<accession>A0AAV6YZJ4</accession>
<evidence type="ECO:0000256" key="8">
    <source>
        <dbReference type="RuleBase" id="RU365072"/>
    </source>
</evidence>
<comment type="subunit">
    <text evidence="8">Part of the nuclear pore complex (NPC).</text>
</comment>
<dbReference type="Pfam" id="PF04121">
    <property type="entry name" value="Nup84_Nup100"/>
    <property type="match status" value="1"/>
</dbReference>
<comment type="caution">
    <text evidence="10">The sequence shown here is derived from an EMBL/GenBank/DDBJ whole genome shotgun (WGS) entry which is preliminary data.</text>
</comment>
<evidence type="ECO:0000313" key="11">
    <source>
        <dbReference type="Proteomes" id="UP000824782"/>
    </source>
</evidence>
<name>A0AAV6YZJ4_ENGPU</name>
<comment type="similarity">
    <text evidence="1 8">Belongs to the nucleoporin Nup84/Nup107 family.</text>
</comment>
<dbReference type="GO" id="GO:0031080">
    <property type="term" value="C:nuclear pore outer ring"/>
    <property type="evidence" value="ECO:0007669"/>
    <property type="project" value="TreeGrafter"/>
</dbReference>
<evidence type="ECO:0000256" key="4">
    <source>
        <dbReference type="ARBA" id="ARBA00022927"/>
    </source>
</evidence>
<gene>
    <name evidence="10" type="ORF">GDO81_018907</name>
</gene>
<dbReference type="Proteomes" id="UP000824782">
    <property type="component" value="Unassembled WGS sequence"/>
</dbReference>
<sequence>NDSWSGSNPARPSITSRTPASLLRQSMTPQPWNTARPPDVSAIMGSAGRSPRLVQTPGRLLDVSVLPNLDDSAYTASFSPQRTGIFTTFDSPSFTEDITLSAVMMREEDPGEAATMSLYQEFLKSFQKLPSSAVFDLVEEYENMCNEQVSLLKKIVNRVTPGQQKFSKTASVLWLLRQEMVTWRLIASLYRDRIHSALEDENMFEIMAPNASEKMIVDKLFERDSLVRQSQLVVDWLESIAKDDVGDFSENIEFYAKAVYWENTLHSLKQKNLLALGSKRPLVTELVCINLKWKKSEFSSRLHERGIVNLNGYSHTFSNSRLLT</sequence>
<evidence type="ECO:0000256" key="2">
    <source>
        <dbReference type="ARBA" id="ARBA00022448"/>
    </source>
</evidence>
<evidence type="ECO:0000256" key="3">
    <source>
        <dbReference type="ARBA" id="ARBA00022816"/>
    </source>
</evidence>
<keyword evidence="5 8" id="KW-0811">Translocation</keyword>
<keyword evidence="6 8" id="KW-0906">Nuclear pore complex</keyword>
<reference evidence="10" key="1">
    <citation type="thesis" date="2020" institute="ProQuest LLC" country="789 East Eisenhower Parkway, Ann Arbor, MI, USA">
        <title>Comparative Genomics and Chromosome Evolution.</title>
        <authorList>
            <person name="Mudd A.B."/>
        </authorList>
    </citation>
    <scope>NUCLEOTIDE SEQUENCE</scope>
    <source>
        <strain evidence="10">237g6f4</strain>
        <tissue evidence="10">Blood</tissue>
    </source>
</reference>
<feature type="region of interest" description="Disordered" evidence="9">
    <location>
        <begin position="1"/>
        <end position="51"/>
    </location>
</feature>
<keyword evidence="11" id="KW-1185">Reference proteome</keyword>
<evidence type="ECO:0000256" key="1">
    <source>
        <dbReference type="ARBA" id="ARBA00009510"/>
    </source>
</evidence>
<dbReference type="GO" id="GO:0031965">
    <property type="term" value="C:nuclear membrane"/>
    <property type="evidence" value="ECO:0007669"/>
    <property type="project" value="UniProtKB-SubCell"/>
</dbReference>
<dbReference type="PANTHER" id="PTHR13003:SF2">
    <property type="entry name" value="NUCLEAR PORE COMPLEX PROTEIN NUP107"/>
    <property type="match status" value="1"/>
</dbReference>
<dbReference type="GO" id="GO:0000973">
    <property type="term" value="P:post-transcriptional tethering of RNA polymerase II gene DNA at nuclear periphery"/>
    <property type="evidence" value="ECO:0007669"/>
    <property type="project" value="TreeGrafter"/>
</dbReference>
<proteinExistence type="inferred from homology"/>
<feature type="compositionally biased region" description="Polar residues" evidence="9">
    <location>
        <begin position="1"/>
        <end position="33"/>
    </location>
</feature>
<evidence type="ECO:0000313" key="10">
    <source>
        <dbReference type="EMBL" id="KAG8540629.1"/>
    </source>
</evidence>
<dbReference type="EMBL" id="WNYA01009815">
    <property type="protein sequence ID" value="KAG8540629.1"/>
    <property type="molecule type" value="Genomic_DNA"/>
</dbReference>
<comment type="function">
    <text evidence="8">Functions as a component of the nuclear pore complex (NPC).</text>
</comment>
<dbReference type="AlphaFoldDB" id="A0AAV6YZJ4"/>
<feature type="non-terminal residue" evidence="10">
    <location>
        <position position="324"/>
    </location>
</feature>
<keyword evidence="8" id="KW-0472">Membrane</keyword>
<keyword evidence="7 8" id="KW-0539">Nucleus</keyword>
<dbReference type="GO" id="GO:0017056">
    <property type="term" value="F:structural constituent of nuclear pore"/>
    <property type="evidence" value="ECO:0007669"/>
    <property type="project" value="UniProtKB-UniRule"/>
</dbReference>
<keyword evidence="2 8" id="KW-0813">Transport</keyword>
<comment type="subcellular location">
    <subcellularLocation>
        <location evidence="8">Nucleus</location>
        <location evidence="8">Nuclear pore complex</location>
    </subcellularLocation>
    <subcellularLocation>
        <location evidence="8">Nucleus membrane</location>
    </subcellularLocation>
</comment>
<dbReference type="GO" id="GO:0006606">
    <property type="term" value="P:protein import into nucleus"/>
    <property type="evidence" value="ECO:0007669"/>
    <property type="project" value="TreeGrafter"/>
</dbReference>
<evidence type="ECO:0000256" key="7">
    <source>
        <dbReference type="ARBA" id="ARBA00023242"/>
    </source>
</evidence>
<dbReference type="PANTHER" id="PTHR13003">
    <property type="entry name" value="NUP107-RELATED"/>
    <property type="match status" value="1"/>
</dbReference>
<evidence type="ECO:0000256" key="6">
    <source>
        <dbReference type="ARBA" id="ARBA00023132"/>
    </source>
</evidence>
<evidence type="ECO:0000256" key="5">
    <source>
        <dbReference type="ARBA" id="ARBA00023010"/>
    </source>
</evidence>
<dbReference type="InterPro" id="IPR007252">
    <property type="entry name" value="Nup84/Nup107"/>
</dbReference>
<feature type="non-terminal residue" evidence="10">
    <location>
        <position position="1"/>
    </location>
</feature>